<name>A0A7C4W203_9BACT</name>
<dbReference type="SUPFAM" id="SSF51735">
    <property type="entry name" value="NAD(P)-binding Rossmann-fold domains"/>
    <property type="match status" value="1"/>
</dbReference>
<feature type="domain" description="3-hydroxyacyl-CoA dehydrogenase C-terminal" evidence="2">
    <location>
        <begin position="208"/>
        <end position="323"/>
    </location>
</feature>
<feature type="domain" description="3-hydroxyacyl-CoA dehydrogenase NAD binding" evidence="3">
    <location>
        <begin position="22"/>
        <end position="203"/>
    </location>
</feature>
<evidence type="ECO:0000259" key="3">
    <source>
        <dbReference type="Pfam" id="PF02737"/>
    </source>
</evidence>
<dbReference type="AlphaFoldDB" id="A0A7C4W203"/>
<dbReference type="GO" id="GO:0016616">
    <property type="term" value="F:oxidoreductase activity, acting on the CH-OH group of donors, NAD or NADP as acceptor"/>
    <property type="evidence" value="ECO:0007669"/>
    <property type="project" value="InterPro"/>
</dbReference>
<dbReference type="PANTHER" id="PTHR48075">
    <property type="entry name" value="3-HYDROXYACYL-COA DEHYDROGENASE FAMILY PROTEIN"/>
    <property type="match status" value="1"/>
</dbReference>
<dbReference type="GO" id="GO:0070403">
    <property type="term" value="F:NAD+ binding"/>
    <property type="evidence" value="ECO:0007669"/>
    <property type="project" value="InterPro"/>
</dbReference>
<dbReference type="Pfam" id="PF02737">
    <property type="entry name" value="3HCDH_N"/>
    <property type="match status" value="1"/>
</dbReference>
<dbReference type="Pfam" id="PF00725">
    <property type="entry name" value="3HCDH"/>
    <property type="match status" value="2"/>
</dbReference>
<accession>A0A7C4W203</accession>
<dbReference type="InterPro" id="IPR006108">
    <property type="entry name" value="3HC_DH_C"/>
</dbReference>
<dbReference type="InterPro" id="IPR006176">
    <property type="entry name" value="3-OHacyl-CoA_DH_NAD-bd"/>
</dbReference>
<dbReference type="InterPro" id="IPR008927">
    <property type="entry name" value="6-PGluconate_DH-like_C_sf"/>
</dbReference>
<evidence type="ECO:0000259" key="2">
    <source>
        <dbReference type="Pfam" id="PF00725"/>
    </source>
</evidence>
<keyword evidence="1" id="KW-0560">Oxidoreductase</keyword>
<reference evidence="4" key="1">
    <citation type="journal article" date="2020" name="mSystems">
        <title>Genome- and Community-Level Interaction Insights into Carbon Utilization and Element Cycling Functions of Hydrothermarchaeota in Hydrothermal Sediment.</title>
        <authorList>
            <person name="Zhou Z."/>
            <person name="Liu Y."/>
            <person name="Xu W."/>
            <person name="Pan J."/>
            <person name="Luo Z.H."/>
            <person name="Li M."/>
        </authorList>
    </citation>
    <scope>NUCLEOTIDE SEQUENCE [LARGE SCALE GENOMIC DNA]</scope>
    <source>
        <strain evidence="4">SpSt-477</strain>
    </source>
</reference>
<gene>
    <name evidence="4" type="ORF">ENS29_15645</name>
</gene>
<proteinExistence type="predicted"/>
<dbReference type="Gene3D" id="3.40.50.720">
    <property type="entry name" value="NAD(P)-binding Rossmann-like Domain"/>
    <property type="match status" value="1"/>
</dbReference>
<feature type="domain" description="3-hydroxyacyl-CoA dehydrogenase C-terminal" evidence="2">
    <location>
        <begin position="355"/>
        <end position="426"/>
    </location>
</feature>
<dbReference type="Gene3D" id="1.10.1040.50">
    <property type="match status" value="1"/>
</dbReference>
<dbReference type="SUPFAM" id="SSF48179">
    <property type="entry name" value="6-phosphogluconate dehydrogenase C-terminal domain-like"/>
    <property type="match status" value="2"/>
</dbReference>
<evidence type="ECO:0000313" key="4">
    <source>
        <dbReference type="EMBL" id="HGU34258.1"/>
    </source>
</evidence>
<dbReference type="InterPro" id="IPR036291">
    <property type="entry name" value="NAD(P)-bd_dom_sf"/>
</dbReference>
<dbReference type="GO" id="GO:0006631">
    <property type="term" value="P:fatty acid metabolic process"/>
    <property type="evidence" value="ECO:0007669"/>
    <property type="project" value="InterPro"/>
</dbReference>
<evidence type="ECO:0000256" key="1">
    <source>
        <dbReference type="ARBA" id="ARBA00023002"/>
    </source>
</evidence>
<dbReference type="EMBL" id="DSUH01000360">
    <property type="protein sequence ID" value="HGU34258.1"/>
    <property type="molecule type" value="Genomic_DNA"/>
</dbReference>
<organism evidence="4">
    <name type="scientific">Desulfatirhabdium butyrativorans</name>
    <dbReference type="NCBI Taxonomy" id="340467"/>
    <lineage>
        <taxon>Bacteria</taxon>
        <taxon>Pseudomonadati</taxon>
        <taxon>Thermodesulfobacteriota</taxon>
        <taxon>Desulfobacteria</taxon>
        <taxon>Desulfobacterales</taxon>
        <taxon>Desulfatirhabdiaceae</taxon>
        <taxon>Desulfatirhabdium</taxon>
    </lineage>
</organism>
<dbReference type="PANTHER" id="PTHR48075:SF5">
    <property type="entry name" value="3-HYDROXYBUTYRYL-COA DEHYDROGENASE"/>
    <property type="match status" value="1"/>
</dbReference>
<sequence length="432" mass="47574">MPVDFMGGFGEALQGEETSMRVGLIGYGKMGKALFHLLVQGGHEVTVVCRTEESAKEHEAQFLKKTANAWKRAGNPPDRIAEKLEAMKTSIRFSASLNALEGADAVMESMTEDLELKRRMFQEIEKVVSSSAWILTNTSSLSIDAMADALRCKERFCGFHLFHPTALIPLVEIVTGQSTSPSLVEALFPFARGLGRTPIRVADGPGSVINGILVHYYAEAVYLIEEGLALPSEVDHAAKRYFYVGPIESIDTIGIELFLTGVKSAPDVYSVCPIRLHADADERTGMARPEAGARPGYHCPALLLKVLRDERMGRASGKGIYLYQGGKAVDDDPMYYLDTLRFPKRADRPIEEEAIVRRLLYAVLNGALWILHLGVATPEAVDIGVQEVLQMKEGPVAMMRRMGYETVREQFDALAAECGPRFHPPNLASIFQ</sequence>
<protein>
    <submittedName>
        <fullName evidence="4">3-hydroxyacyl-CoA dehydrogenase</fullName>
    </submittedName>
</protein>
<comment type="caution">
    <text evidence="4">The sequence shown here is derived from an EMBL/GenBank/DDBJ whole genome shotgun (WGS) entry which is preliminary data.</text>
</comment>